<evidence type="ECO:0000256" key="2">
    <source>
        <dbReference type="ARBA" id="ARBA00013048"/>
    </source>
</evidence>
<keyword evidence="3" id="KW-0560">Oxidoreductase</keyword>
<dbReference type="AlphaFoldDB" id="A0A1H0MIR0"/>
<name>A0A1H0MIR0_PSERE</name>
<dbReference type="EMBL" id="VZPS01000033">
    <property type="protein sequence ID" value="KAB0480031.1"/>
    <property type="molecule type" value="Genomic_DNA"/>
</dbReference>
<dbReference type="Pfam" id="PF00171">
    <property type="entry name" value="Aldedh"/>
    <property type="match status" value="1"/>
</dbReference>
<evidence type="ECO:0000256" key="3">
    <source>
        <dbReference type="ARBA" id="ARBA00023002"/>
    </source>
</evidence>
<evidence type="ECO:0000313" key="10">
    <source>
        <dbReference type="Proteomes" id="UP000198549"/>
    </source>
</evidence>
<dbReference type="CDD" id="cd07085">
    <property type="entry name" value="ALDH_F6_MMSDH"/>
    <property type="match status" value="1"/>
</dbReference>
<evidence type="ECO:0000259" key="5">
    <source>
        <dbReference type="Pfam" id="PF00171"/>
    </source>
</evidence>
<dbReference type="RefSeq" id="WP_075949541.1">
    <property type="nucleotide sequence ID" value="NZ_LT629709.1"/>
</dbReference>
<dbReference type="InterPro" id="IPR010061">
    <property type="entry name" value="MeMal-semiAld_DH"/>
</dbReference>
<dbReference type="FunFam" id="3.40.605.10:FF:000003">
    <property type="entry name" value="Methylmalonate-semialdehyde dehydrogenase [acylating]"/>
    <property type="match status" value="1"/>
</dbReference>
<dbReference type="InterPro" id="IPR015590">
    <property type="entry name" value="Aldehyde_DH_dom"/>
</dbReference>
<dbReference type="InterPro" id="IPR016162">
    <property type="entry name" value="Ald_DH_N"/>
</dbReference>
<evidence type="ECO:0000256" key="4">
    <source>
        <dbReference type="ARBA" id="ARBA00023027"/>
    </source>
</evidence>
<gene>
    <name evidence="7" type="ORF">BVK86_28400</name>
    <name evidence="6" type="ORF">F7R15_28705</name>
    <name evidence="8" type="ORF">SAMN04490202_1908</name>
</gene>
<reference evidence="7" key="3">
    <citation type="submission" date="2017-01" db="EMBL/GenBank/DDBJ databases">
        <authorList>
            <person name="Mah S.A."/>
            <person name="Swanson W.J."/>
            <person name="Moy G.W."/>
            <person name="Vacquier V.D."/>
        </authorList>
    </citation>
    <scope>NUCLEOTIDE SEQUENCE [LARGE SCALE GENOMIC DNA]</scope>
    <source>
        <strain evidence="7">MT1</strain>
    </source>
</reference>
<keyword evidence="9" id="KW-1185">Reference proteome</keyword>
<evidence type="ECO:0000256" key="1">
    <source>
        <dbReference type="ARBA" id="ARBA00009986"/>
    </source>
</evidence>
<reference evidence="8 10" key="1">
    <citation type="submission" date="2016-10" db="EMBL/GenBank/DDBJ databases">
        <authorList>
            <person name="de Groot N.N."/>
        </authorList>
    </citation>
    <scope>NUCLEOTIDE SEQUENCE [LARGE SCALE GENOMIC DNA]</scope>
    <source>
        <strain evidence="8 10">BS3776</strain>
    </source>
</reference>
<accession>A0A1H0MIR0</accession>
<dbReference type="EMBL" id="LT629709">
    <property type="protein sequence ID" value="SDO80244.1"/>
    <property type="molecule type" value="Genomic_DNA"/>
</dbReference>
<dbReference type="NCBIfam" id="TIGR01722">
    <property type="entry name" value="MMSDH"/>
    <property type="match status" value="1"/>
</dbReference>
<evidence type="ECO:0000313" key="8">
    <source>
        <dbReference type="EMBL" id="SDO80244.1"/>
    </source>
</evidence>
<dbReference type="FunFam" id="3.40.309.10:FF:000002">
    <property type="entry name" value="Methylmalonate-semialdehyde dehydrogenase (Acylating)"/>
    <property type="match status" value="1"/>
</dbReference>
<dbReference type="GO" id="GO:0006210">
    <property type="term" value="P:thymine catabolic process"/>
    <property type="evidence" value="ECO:0007669"/>
    <property type="project" value="TreeGrafter"/>
</dbReference>
<evidence type="ECO:0000313" key="11">
    <source>
        <dbReference type="Proteomes" id="UP000460142"/>
    </source>
</evidence>
<dbReference type="InterPro" id="IPR016161">
    <property type="entry name" value="Ald_DH/histidinol_DH"/>
</dbReference>
<evidence type="ECO:0000313" key="9">
    <source>
        <dbReference type="Proteomes" id="UP000186756"/>
    </source>
</evidence>
<dbReference type="InterPro" id="IPR016160">
    <property type="entry name" value="Ald_DH_CS_CYS"/>
</dbReference>
<feature type="domain" description="Aldehyde dehydrogenase" evidence="5">
    <location>
        <begin position="23"/>
        <end position="487"/>
    </location>
</feature>
<dbReference type="SUPFAM" id="SSF53720">
    <property type="entry name" value="ALDH-like"/>
    <property type="match status" value="1"/>
</dbReference>
<dbReference type="Gene3D" id="3.40.605.10">
    <property type="entry name" value="Aldehyde Dehydrogenase, Chain A, domain 1"/>
    <property type="match status" value="1"/>
</dbReference>
<dbReference type="PROSITE" id="PS00070">
    <property type="entry name" value="ALDEHYDE_DEHYDR_CYS"/>
    <property type="match status" value="1"/>
</dbReference>
<dbReference type="Gene3D" id="3.40.309.10">
    <property type="entry name" value="Aldehyde Dehydrogenase, Chain A, domain 2"/>
    <property type="match status" value="1"/>
</dbReference>
<dbReference type="EMBL" id="MSTQ01000032">
    <property type="protein sequence ID" value="OLT98841.1"/>
    <property type="molecule type" value="Genomic_DNA"/>
</dbReference>
<dbReference type="OrthoDB" id="9812625at2"/>
<evidence type="ECO:0000313" key="6">
    <source>
        <dbReference type="EMBL" id="KAB0480031.1"/>
    </source>
</evidence>
<dbReference type="Proteomes" id="UP000460142">
    <property type="component" value="Unassembled WGS sequence"/>
</dbReference>
<reference evidence="6 11" key="4">
    <citation type="submission" date="2019-09" db="EMBL/GenBank/DDBJ databases">
        <title>Draft genome sequences of 48 bacterial type strains from the CCUG.</title>
        <authorList>
            <person name="Tunovic T."/>
            <person name="Pineiro-Iglesias B."/>
            <person name="Unosson C."/>
            <person name="Inganas E."/>
            <person name="Ohlen M."/>
            <person name="Cardew S."/>
            <person name="Jensie-Markopoulos S."/>
            <person name="Salva-Serra F."/>
            <person name="Jaen-Luchoro D."/>
            <person name="Karlsson R."/>
            <person name="Svensson-Stadler L."/>
            <person name="Chun J."/>
            <person name="Moore E."/>
        </authorList>
    </citation>
    <scope>NUCLEOTIDE SEQUENCE [LARGE SCALE GENOMIC DNA]</scope>
    <source>
        <strain evidence="6 11">CCUG 53116</strain>
    </source>
</reference>
<comment type="similarity">
    <text evidence="1">Belongs to the aldehyde dehydrogenase family.</text>
</comment>
<proteinExistence type="inferred from homology"/>
<reference evidence="9" key="2">
    <citation type="submission" date="2017-01" db="EMBL/GenBank/DDBJ databases">
        <authorList>
            <person name="Poblete-Castro I."/>
        </authorList>
    </citation>
    <scope>NUCLEOTIDE SEQUENCE [LARGE SCALE GENOMIC DNA]</scope>
    <source>
        <strain evidence="9">DSM 18361 / CCUG 53116 / MT1</strain>
    </source>
</reference>
<dbReference type="PANTHER" id="PTHR43866:SF3">
    <property type="entry name" value="METHYLMALONATE-SEMIALDEHYDE DEHYDROGENASE [ACYLATING], MITOCHONDRIAL"/>
    <property type="match status" value="1"/>
</dbReference>
<dbReference type="InterPro" id="IPR016163">
    <property type="entry name" value="Ald_DH_C"/>
</dbReference>
<organism evidence="8 10">
    <name type="scientific">Pseudomonas reinekei</name>
    <dbReference type="NCBI Taxonomy" id="395598"/>
    <lineage>
        <taxon>Bacteria</taxon>
        <taxon>Pseudomonadati</taxon>
        <taxon>Pseudomonadota</taxon>
        <taxon>Gammaproteobacteria</taxon>
        <taxon>Pseudomonadales</taxon>
        <taxon>Pseudomonadaceae</taxon>
        <taxon>Pseudomonas</taxon>
    </lineage>
</organism>
<evidence type="ECO:0000313" key="7">
    <source>
        <dbReference type="EMBL" id="OLT98841.1"/>
    </source>
</evidence>
<dbReference type="PANTHER" id="PTHR43866">
    <property type="entry name" value="MALONATE-SEMIALDEHYDE DEHYDROGENASE"/>
    <property type="match status" value="1"/>
</dbReference>
<dbReference type="GO" id="GO:0006574">
    <property type="term" value="P:L-valine catabolic process"/>
    <property type="evidence" value="ECO:0007669"/>
    <property type="project" value="TreeGrafter"/>
</dbReference>
<dbReference type="EC" id="1.2.1.27" evidence="2"/>
<dbReference type="GO" id="GO:0004491">
    <property type="term" value="F:methylmalonate-semialdehyde dehydrogenase (acylating, NAD) activity"/>
    <property type="evidence" value="ECO:0007669"/>
    <property type="project" value="UniProtKB-EC"/>
</dbReference>
<sequence>MNASLTPNDTTVQKVKLLIDGEWVESQSTEWHDIVNPATQQVLAKVPFATAEEVDAAIGAAQRAFQTWKLTPIGARMRIMLKLQALIREHSKRIAVVLSAEQGKTIADAEGDIFRGLEVVEHACSIGSLQMGEFAENVAGGVDTYTLRQPIGVCAGITPFNFPAMIPLWMFPMAIACGNTFVLKPSEQDPMSTMLLVELAIEAGVPAGVLNVVHGGKDVVDALCTHKDIKAVSFVGSTAVGTHVYDLAGKHGKRVQSMMGAKNHAVVLPDANREQALNALVGAGFGAAGQRCMATSVVVLVGAAKQWLPDLKALAQKLKVNAGNEPGTDVGPVISKKAKARILDLIESGIKEGAKLELDGREITVAGYEQGNFVGPTLFSGVTTDMQIYTQEIFGPVLVVLEVNTLDEAIALVNANPFGNGTGLFTQSGAAARKFQTEIDVGQVGINIPIPVPVPFFSFTGSRGSKLGDLGPYGKQVVQFYTQTKTVTSRWFDDDSVNDGVNTTINLR</sequence>
<keyword evidence="4" id="KW-0520">NAD</keyword>
<dbReference type="Proteomes" id="UP000198549">
    <property type="component" value="Chromosome I"/>
</dbReference>
<dbReference type="Proteomes" id="UP000186756">
    <property type="component" value="Unassembled WGS sequence"/>
</dbReference>
<protein>
    <recommendedName>
        <fullName evidence="2">methylmalonate-semialdehyde dehydrogenase (CoA acylating)</fullName>
        <ecNumber evidence="2">1.2.1.27</ecNumber>
    </recommendedName>
</protein>